<dbReference type="Proteomes" id="UP000244722">
    <property type="component" value="Unassembled WGS sequence"/>
</dbReference>
<comment type="caution">
    <text evidence="2">The sequence shown here is derived from an EMBL/GenBank/DDBJ whole genome shotgun (WGS) entry which is preliminary data.</text>
</comment>
<dbReference type="EMBL" id="NESQ01000118">
    <property type="protein sequence ID" value="PUU78453.1"/>
    <property type="molecule type" value="Genomic_DNA"/>
</dbReference>
<name>A0A2T6ZSL5_TUBBO</name>
<evidence type="ECO:0000256" key="1">
    <source>
        <dbReference type="SAM" id="MobiDB-lite"/>
    </source>
</evidence>
<evidence type="ECO:0000313" key="3">
    <source>
        <dbReference type="Proteomes" id="UP000244722"/>
    </source>
</evidence>
<accession>A0A2T6ZSL5</accession>
<gene>
    <name evidence="2" type="ORF">B9Z19DRAFT_1083976</name>
</gene>
<protein>
    <submittedName>
        <fullName evidence="2">Uncharacterized protein</fullName>
    </submittedName>
</protein>
<feature type="region of interest" description="Disordered" evidence="1">
    <location>
        <begin position="46"/>
        <end position="66"/>
    </location>
</feature>
<organism evidence="2 3">
    <name type="scientific">Tuber borchii</name>
    <name type="common">White truffle</name>
    <dbReference type="NCBI Taxonomy" id="42251"/>
    <lineage>
        <taxon>Eukaryota</taxon>
        <taxon>Fungi</taxon>
        <taxon>Dikarya</taxon>
        <taxon>Ascomycota</taxon>
        <taxon>Pezizomycotina</taxon>
        <taxon>Pezizomycetes</taxon>
        <taxon>Pezizales</taxon>
        <taxon>Tuberaceae</taxon>
        <taxon>Tuber</taxon>
    </lineage>
</organism>
<sequence length="66" mass="7407">MGASIVPGKSTLSDAHPHNSFLLNLPNKLFGTVLYRHCLHWTRDQTGRATHWRGGTNPNPKSRATW</sequence>
<evidence type="ECO:0000313" key="2">
    <source>
        <dbReference type="EMBL" id="PUU78453.1"/>
    </source>
</evidence>
<keyword evidence="3" id="KW-1185">Reference proteome</keyword>
<reference evidence="2 3" key="1">
    <citation type="submission" date="2017-04" db="EMBL/GenBank/DDBJ databases">
        <title>Draft genome sequence of Tuber borchii Vittad., a whitish edible truffle.</title>
        <authorList>
            <consortium name="DOE Joint Genome Institute"/>
            <person name="Murat C."/>
            <person name="Kuo A."/>
            <person name="Barry K.W."/>
            <person name="Clum A."/>
            <person name="Dockter R.B."/>
            <person name="Fauchery L."/>
            <person name="Iotti M."/>
            <person name="Kohler A."/>
            <person name="Labutti K."/>
            <person name="Lindquist E.A."/>
            <person name="Lipzen A."/>
            <person name="Ohm R.A."/>
            <person name="Wang M."/>
            <person name="Grigoriev I.V."/>
            <person name="Zambonelli A."/>
            <person name="Martin F.M."/>
        </authorList>
    </citation>
    <scope>NUCLEOTIDE SEQUENCE [LARGE SCALE GENOMIC DNA]</scope>
    <source>
        <strain evidence="2 3">Tbo3840</strain>
    </source>
</reference>
<feature type="compositionally biased region" description="Polar residues" evidence="1">
    <location>
        <begin position="56"/>
        <end position="66"/>
    </location>
</feature>
<proteinExistence type="predicted"/>
<dbReference type="AlphaFoldDB" id="A0A2T6ZSL5"/>